<dbReference type="EMBL" id="DVHL01000040">
    <property type="protein sequence ID" value="HIR66195.1"/>
    <property type="molecule type" value="Genomic_DNA"/>
</dbReference>
<evidence type="ECO:0000313" key="10">
    <source>
        <dbReference type="EMBL" id="HIR66195.1"/>
    </source>
</evidence>
<dbReference type="Proteomes" id="UP000824200">
    <property type="component" value="Unassembled WGS sequence"/>
</dbReference>
<dbReference type="SFLD" id="SFLDS00029">
    <property type="entry name" value="Radical_SAM"/>
    <property type="match status" value="1"/>
</dbReference>
<dbReference type="SUPFAM" id="SSF102114">
    <property type="entry name" value="Radical SAM enzymes"/>
    <property type="match status" value="1"/>
</dbReference>
<evidence type="ECO:0000256" key="1">
    <source>
        <dbReference type="ARBA" id="ARBA00001966"/>
    </source>
</evidence>
<evidence type="ECO:0000256" key="4">
    <source>
        <dbReference type="ARBA" id="ARBA00022691"/>
    </source>
</evidence>
<dbReference type="PROSITE" id="PS51918">
    <property type="entry name" value="RADICAL_SAM"/>
    <property type="match status" value="1"/>
</dbReference>
<evidence type="ECO:0000256" key="5">
    <source>
        <dbReference type="ARBA" id="ARBA00022723"/>
    </source>
</evidence>
<dbReference type="InterPro" id="IPR058240">
    <property type="entry name" value="rSAM_sf"/>
</dbReference>
<dbReference type="InterPro" id="IPR006638">
    <property type="entry name" value="Elp3/MiaA/NifB-like_rSAM"/>
</dbReference>
<dbReference type="CDD" id="cd01335">
    <property type="entry name" value="Radical_SAM"/>
    <property type="match status" value="1"/>
</dbReference>
<dbReference type="InterPro" id="IPR038135">
    <property type="entry name" value="Methylthiotransferase_N_sf"/>
</dbReference>
<dbReference type="NCBIfam" id="TIGR01579">
    <property type="entry name" value="MiaB-like-C"/>
    <property type="match status" value="1"/>
</dbReference>
<dbReference type="Pfam" id="PF00919">
    <property type="entry name" value="UPF0004"/>
    <property type="match status" value="1"/>
</dbReference>
<dbReference type="Pfam" id="PF04055">
    <property type="entry name" value="Radical_SAM"/>
    <property type="match status" value="1"/>
</dbReference>
<dbReference type="InterPro" id="IPR005839">
    <property type="entry name" value="Methylthiotransferase"/>
</dbReference>
<dbReference type="SMART" id="SM00729">
    <property type="entry name" value="Elp3"/>
    <property type="match status" value="1"/>
</dbReference>
<dbReference type="Gene3D" id="3.80.30.20">
    <property type="entry name" value="tm_1862 like domain"/>
    <property type="match status" value="1"/>
</dbReference>
<dbReference type="GO" id="GO:0051539">
    <property type="term" value="F:4 iron, 4 sulfur cluster binding"/>
    <property type="evidence" value="ECO:0007669"/>
    <property type="project" value="UniProtKB-KW"/>
</dbReference>
<keyword evidence="6" id="KW-0408">Iron</keyword>
<dbReference type="InterPro" id="IPR006467">
    <property type="entry name" value="MiaB-like_bact"/>
</dbReference>
<keyword evidence="4" id="KW-0949">S-adenosyl-L-methionine</keyword>
<dbReference type="PROSITE" id="PS01278">
    <property type="entry name" value="MTTASE_RADICAL"/>
    <property type="match status" value="1"/>
</dbReference>
<keyword evidence="3" id="KW-0808">Transferase</keyword>
<dbReference type="InterPro" id="IPR020612">
    <property type="entry name" value="Methylthiotransferase_CS"/>
</dbReference>
<dbReference type="SFLD" id="SFLDG01082">
    <property type="entry name" value="B12-binding_domain_containing"/>
    <property type="match status" value="1"/>
</dbReference>
<protein>
    <submittedName>
        <fullName evidence="10">tRNA (N(6)-L-threonylcarbamoyladenosine(37)-C(2))-methylthiotransferase MtaB</fullName>
    </submittedName>
</protein>
<evidence type="ECO:0000256" key="2">
    <source>
        <dbReference type="ARBA" id="ARBA00022485"/>
    </source>
</evidence>
<feature type="domain" description="Radical SAM core" evidence="9">
    <location>
        <begin position="129"/>
        <end position="350"/>
    </location>
</feature>
<dbReference type="NCBIfam" id="TIGR00089">
    <property type="entry name" value="MiaB/RimO family radical SAM methylthiotransferase"/>
    <property type="match status" value="1"/>
</dbReference>
<accession>A0A9D1E4S9</accession>
<keyword evidence="2" id="KW-0004">4Fe-4S</keyword>
<dbReference type="InterPro" id="IPR013848">
    <property type="entry name" value="Methylthiotransferase_N"/>
</dbReference>
<evidence type="ECO:0000259" key="9">
    <source>
        <dbReference type="PROSITE" id="PS51918"/>
    </source>
</evidence>
<evidence type="ECO:0000259" key="8">
    <source>
        <dbReference type="PROSITE" id="PS51449"/>
    </source>
</evidence>
<organism evidence="10 11">
    <name type="scientific">Candidatus Fimimonas gallinarum</name>
    <dbReference type="NCBI Taxonomy" id="2840821"/>
    <lineage>
        <taxon>Bacteria</taxon>
        <taxon>Pseudomonadati</taxon>
        <taxon>Myxococcota</taxon>
        <taxon>Myxococcia</taxon>
        <taxon>Myxococcales</taxon>
        <taxon>Cystobacterineae</taxon>
        <taxon>Myxococcaceae</taxon>
        <taxon>Myxococcaceae incertae sedis</taxon>
        <taxon>Candidatus Fimimonas</taxon>
    </lineage>
</organism>
<dbReference type="PANTHER" id="PTHR43020:SF2">
    <property type="entry name" value="MITOCHONDRIAL TRNA METHYLTHIOTRANSFERASE CDK5RAP1"/>
    <property type="match status" value="1"/>
</dbReference>
<evidence type="ECO:0000256" key="6">
    <source>
        <dbReference type="ARBA" id="ARBA00023004"/>
    </source>
</evidence>
<sequence>MIVSVFTLGCKTNLYESGQIIAALQNAGHEAFHGLKKADVFVLNTCAITQEAEKKSRQLVARARKLNPDCRVVVVGCAAEKNRSQFENIANVTFIKGVANKTKIVREILQNGVDVEQIPSVFCEEGFATQERTRAFVKIQDGCNNFCSYCIVPYLRGRSRSRKIADIVAETEQADCAETVLIGIDISQFGRDTGESLSQLLQALKNVRTRIRLGSLEESVVTDEFLQSASEVNFCPHFHLSLQSGCDTVLKRMNRKYTSAQYMEAVQKIRKVFPDAGITTDVIVGFCGETEEEFAATCEFVRKVDFADIHVFPYSPREGTVAYGWQDVESGVKTHRAEVLGQIKLQLKKRFADKFAGRSVEVLCERKRNGFFEGYSREYLRVYFTGNCNIGETVTVKIIQPYLDGAKGEVQ</sequence>
<comment type="cofactor">
    <cofactor evidence="1">
        <name>[4Fe-4S] cluster</name>
        <dbReference type="ChEBI" id="CHEBI:49883"/>
    </cofactor>
</comment>
<dbReference type="PROSITE" id="PS51449">
    <property type="entry name" value="MTTASE_N"/>
    <property type="match status" value="1"/>
</dbReference>
<reference evidence="10" key="1">
    <citation type="submission" date="2020-10" db="EMBL/GenBank/DDBJ databases">
        <authorList>
            <person name="Gilroy R."/>
        </authorList>
    </citation>
    <scope>NUCLEOTIDE SEQUENCE</scope>
    <source>
        <strain evidence="10">CHK121-14286</strain>
    </source>
</reference>
<dbReference type="GO" id="GO:0035597">
    <property type="term" value="F:tRNA-2-methylthio-N(6)-dimethylallyladenosine(37) synthase activity"/>
    <property type="evidence" value="ECO:0007669"/>
    <property type="project" value="TreeGrafter"/>
</dbReference>
<name>A0A9D1E4S9_9BACT</name>
<dbReference type="InterPro" id="IPR007197">
    <property type="entry name" value="rSAM"/>
</dbReference>
<dbReference type="Gene3D" id="3.40.50.12160">
    <property type="entry name" value="Methylthiotransferase, N-terminal domain"/>
    <property type="match status" value="1"/>
</dbReference>
<gene>
    <name evidence="10" type="primary">mtaB</name>
    <name evidence="10" type="ORF">IAC95_04895</name>
</gene>
<evidence type="ECO:0000256" key="3">
    <source>
        <dbReference type="ARBA" id="ARBA00022679"/>
    </source>
</evidence>
<evidence type="ECO:0000313" key="11">
    <source>
        <dbReference type="Proteomes" id="UP000824200"/>
    </source>
</evidence>
<comment type="caution">
    <text evidence="10">The sequence shown here is derived from an EMBL/GenBank/DDBJ whole genome shotgun (WGS) entry which is preliminary data.</text>
</comment>
<dbReference type="InterPro" id="IPR023404">
    <property type="entry name" value="rSAM_horseshoe"/>
</dbReference>
<feature type="domain" description="MTTase N-terminal" evidence="8">
    <location>
        <begin position="1"/>
        <end position="114"/>
    </location>
</feature>
<keyword evidence="7" id="KW-0411">Iron-sulfur</keyword>
<dbReference type="SFLD" id="SFLDG01061">
    <property type="entry name" value="methylthiotransferase"/>
    <property type="match status" value="1"/>
</dbReference>
<dbReference type="PANTHER" id="PTHR43020">
    <property type="entry name" value="CDK5 REGULATORY SUBUNIT-ASSOCIATED PROTEIN 1"/>
    <property type="match status" value="1"/>
</dbReference>
<dbReference type="GO" id="GO:0046872">
    <property type="term" value="F:metal ion binding"/>
    <property type="evidence" value="ECO:0007669"/>
    <property type="project" value="UniProtKB-KW"/>
</dbReference>
<evidence type="ECO:0000256" key="7">
    <source>
        <dbReference type="ARBA" id="ARBA00023014"/>
    </source>
</evidence>
<dbReference type="AlphaFoldDB" id="A0A9D1E4S9"/>
<proteinExistence type="predicted"/>
<reference evidence="10" key="2">
    <citation type="journal article" date="2021" name="PeerJ">
        <title>Extensive microbial diversity within the chicken gut microbiome revealed by metagenomics and culture.</title>
        <authorList>
            <person name="Gilroy R."/>
            <person name="Ravi A."/>
            <person name="Getino M."/>
            <person name="Pursley I."/>
            <person name="Horton D.L."/>
            <person name="Alikhan N.F."/>
            <person name="Baker D."/>
            <person name="Gharbi K."/>
            <person name="Hall N."/>
            <person name="Watson M."/>
            <person name="Adriaenssens E.M."/>
            <person name="Foster-Nyarko E."/>
            <person name="Jarju S."/>
            <person name="Secka A."/>
            <person name="Antonio M."/>
            <person name="Oren A."/>
            <person name="Chaudhuri R.R."/>
            <person name="La Ragione R."/>
            <person name="Hildebrand F."/>
            <person name="Pallen M.J."/>
        </authorList>
    </citation>
    <scope>NUCLEOTIDE SEQUENCE</scope>
    <source>
        <strain evidence="10">CHK121-14286</strain>
    </source>
</reference>
<keyword evidence="5" id="KW-0479">Metal-binding</keyword>
<dbReference type="GO" id="GO:0005829">
    <property type="term" value="C:cytosol"/>
    <property type="evidence" value="ECO:0007669"/>
    <property type="project" value="TreeGrafter"/>
</dbReference>